<organism evidence="2 3">
    <name type="scientific">Desulforamulus ruminis (strain ATCC 23193 / DSM 2154 / NCIMB 8452 / DL)</name>
    <name type="common">Desulfotomaculum ruminis</name>
    <dbReference type="NCBI Taxonomy" id="696281"/>
    <lineage>
        <taxon>Bacteria</taxon>
        <taxon>Bacillati</taxon>
        <taxon>Bacillota</taxon>
        <taxon>Clostridia</taxon>
        <taxon>Eubacteriales</taxon>
        <taxon>Peptococcaceae</taxon>
        <taxon>Desulforamulus</taxon>
    </lineage>
</organism>
<dbReference type="PANTHER" id="PTHR33121:SF76">
    <property type="entry name" value="SIGNALING PROTEIN"/>
    <property type="match status" value="1"/>
</dbReference>
<protein>
    <submittedName>
        <fullName evidence="2">EAL domain protein</fullName>
    </submittedName>
</protein>
<dbReference type="PROSITE" id="PS50883">
    <property type="entry name" value="EAL"/>
    <property type="match status" value="1"/>
</dbReference>
<gene>
    <name evidence="2" type="ordered locus">Desru_2495</name>
</gene>
<dbReference type="KEGG" id="dru:Desru_2495"/>
<proteinExistence type="predicted"/>
<name>F6DP07_DESRL</name>
<dbReference type="Pfam" id="PF00563">
    <property type="entry name" value="EAL"/>
    <property type="match status" value="1"/>
</dbReference>
<dbReference type="SUPFAM" id="SSF141868">
    <property type="entry name" value="EAL domain-like"/>
    <property type="match status" value="1"/>
</dbReference>
<dbReference type="EMBL" id="CP002780">
    <property type="protein sequence ID" value="AEG60726.1"/>
    <property type="molecule type" value="Genomic_DNA"/>
</dbReference>
<dbReference type="Gene3D" id="3.30.450.20">
    <property type="entry name" value="PAS domain"/>
    <property type="match status" value="1"/>
</dbReference>
<dbReference type="CDD" id="cd01948">
    <property type="entry name" value="EAL"/>
    <property type="match status" value="1"/>
</dbReference>
<evidence type="ECO:0000259" key="1">
    <source>
        <dbReference type="PROSITE" id="PS50883"/>
    </source>
</evidence>
<accession>F6DP07</accession>
<dbReference type="AlphaFoldDB" id="F6DP07"/>
<evidence type="ECO:0000313" key="2">
    <source>
        <dbReference type="EMBL" id="AEG60726.1"/>
    </source>
</evidence>
<dbReference type="InterPro" id="IPR029151">
    <property type="entry name" value="Sensor-like_sf"/>
</dbReference>
<feature type="domain" description="EAL" evidence="1">
    <location>
        <begin position="4"/>
        <end position="257"/>
    </location>
</feature>
<dbReference type="SUPFAM" id="SSF103190">
    <property type="entry name" value="Sensory domain-like"/>
    <property type="match status" value="1"/>
</dbReference>
<dbReference type="RefSeq" id="WP_013842482.1">
    <property type="nucleotide sequence ID" value="NC_015589.1"/>
</dbReference>
<dbReference type="GO" id="GO:0071111">
    <property type="term" value="F:cyclic-guanylate-specific phosphodiesterase activity"/>
    <property type="evidence" value="ECO:0007669"/>
    <property type="project" value="InterPro"/>
</dbReference>
<dbReference type="OrthoDB" id="9813903at2"/>
<dbReference type="eggNOG" id="COG2200">
    <property type="taxonomic scope" value="Bacteria"/>
</dbReference>
<dbReference type="STRING" id="696281.Desru_2495"/>
<dbReference type="InterPro" id="IPR050706">
    <property type="entry name" value="Cyclic-di-GMP_PDE-like"/>
</dbReference>
<reference evidence="3" key="1">
    <citation type="submission" date="2011-05" db="EMBL/GenBank/DDBJ databases">
        <title>Complete sequence of Desulfotomaculum ruminis DSM 2154.</title>
        <authorList>
            <person name="Lucas S."/>
            <person name="Copeland A."/>
            <person name="Lapidus A."/>
            <person name="Cheng J.-F."/>
            <person name="Goodwin L."/>
            <person name="Pitluck S."/>
            <person name="Lu M."/>
            <person name="Detter J.C."/>
            <person name="Han C."/>
            <person name="Tapia R."/>
            <person name="Land M."/>
            <person name="Hauser L."/>
            <person name="Kyrpides N."/>
            <person name="Ivanova N."/>
            <person name="Mikhailova N."/>
            <person name="Pagani I."/>
            <person name="Stams A.J.M."/>
            <person name="Plugge C.M."/>
            <person name="Muyzer G."/>
            <person name="Kuever J."/>
            <person name="Parshina S.N."/>
            <person name="Ivanova A.E."/>
            <person name="Nazina T.N."/>
            <person name="Brambilla E."/>
            <person name="Spring S."/>
            <person name="Klenk H.-P."/>
            <person name="Woyke T."/>
        </authorList>
    </citation>
    <scope>NUCLEOTIDE SEQUENCE [LARGE SCALE GENOMIC DNA]</scope>
    <source>
        <strain evidence="3">ATCC 23193 / DSM 2154 / NCIB 8452 / DL</strain>
    </source>
</reference>
<sequence>MLLPENDTIDIKDIIEKFNIITYFQPIVSVGKRTVIGIEALTRGIQDHRIIPPDILFQRAKEQNLINQFDRICRKKALQTHSNLYCNPWESDLLLFLNVEFSKIEDVVGSGYLLQQVMELGLNPGSVVIEIIESKVTDAGSLQKFIETYREHGFLIALDDIGSGRSNLDRVFLTKPDILKIDKGLIRDIDKDFYKQEVLKSLVNLSKKIGALVVAEGVETEEEAIASLDIGVDMLQGYYFSRPEPENYNPYVLQNKIDYIASEYKSYLSDKIKNEKIRREKSEKFILMIKDELSGIPMLGFDDALKEIVSNHSMMECIYILDRHGLQVSETVFNKNEGPKQNRLIFRPTSKGANHSLKEFYYMLINLGIPHYKTDPYISQASGNLTVTLSTWFKDVHNKSFILCIDFKIP</sequence>
<evidence type="ECO:0000313" key="3">
    <source>
        <dbReference type="Proteomes" id="UP000009234"/>
    </source>
</evidence>
<dbReference type="InterPro" id="IPR035919">
    <property type="entry name" value="EAL_sf"/>
</dbReference>
<dbReference type="SMART" id="SM00052">
    <property type="entry name" value="EAL"/>
    <property type="match status" value="1"/>
</dbReference>
<dbReference type="PANTHER" id="PTHR33121">
    <property type="entry name" value="CYCLIC DI-GMP PHOSPHODIESTERASE PDEF"/>
    <property type="match status" value="1"/>
</dbReference>
<dbReference type="HOGENOM" id="CLU_015702_0_1_9"/>
<dbReference type="Proteomes" id="UP000009234">
    <property type="component" value="Chromosome"/>
</dbReference>
<dbReference type="InterPro" id="IPR001633">
    <property type="entry name" value="EAL_dom"/>
</dbReference>
<dbReference type="Gene3D" id="3.20.20.450">
    <property type="entry name" value="EAL domain"/>
    <property type="match status" value="1"/>
</dbReference>
<reference evidence="2 3" key="2">
    <citation type="journal article" date="2012" name="Stand. Genomic Sci.">
        <title>Complete genome sequence of the sulfate-reducing firmicute Desulfotomaculum ruminis type strain (DL(T)).</title>
        <authorList>
            <person name="Spring S."/>
            <person name="Visser M."/>
            <person name="Lu M."/>
            <person name="Copeland A."/>
            <person name="Lapidus A."/>
            <person name="Lucas S."/>
            <person name="Cheng J.F."/>
            <person name="Han C."/>
            <person name="Tapia R."/>
            <person name="Goodwin L.A."/>
            <person name="Pitluck S."/>
            <person name="Ivanova N."/>
            <person name="Land M."/>
            <person name="Hauser L."/>
            <person name="Larimer F."/>
            <person name="Rohde M."/>
            <person name="Goker M."/>
            <person name="Detter J.C."/>
            <person name="Kyrpides N.C."/>
            <person name="Woyke T."/>
            <person name="Schaap P.J."/>
            <person name="Plugge C.M."/>
            <person name="Muyzer G."/>
            <person name="Kuever J."/>
            <person name="Pereira I.A."/>
            <person name="Parshina S.N."/>
            <person name="Bernier-Latmani R."/>
            <person name="Stams A.J."/>
            <person name="Klenk H.P."/>
        </authorList>
    </citation>
    <scope>NUCLEOTIDE SEQUENCE [LARGE SCALE GENOMIC DNA]</scope>
    <source>
        <strain evidence="3">ATCC 23193 / DSM 2154 / NCIB 8452 / DL</strain>
    </source>
</reference>
<keyword evidence="3" id="KW-1185">Reference proteome</keyword>